<feature type="region of interest" description="Disordered" evidence="1">
    <location>
        <begin position="352"/>
        <end position="397"/>
    </location>
</feature>
<feature type="compositionally biased region" description="Basic and acidic residues" evidence="1">
    <location>
        <begin position="66"/>
        <end position="81"/>
    </location>
</feature>
<feature type="region of interest" description="Disordered" evidence="1">
    <location>
        <begin position="28"/>
        <end position="81"/>
    </location>
</feature>
<dbReference type="VEuPathDB" id="FungiDB:PGTG_06728"/>
<evidence type="ECO:0000313" key="2">
    <source>
        <dbReference type="EMBL" id="EFP80772.2"/>
    </source>
</evidence>
<feature type="compositionally biased region" description="Polar residues" evidence="1">
    <location>
        <begin position="363"/>
        <end position="390"/>
    </location>
</feature>
<dbReference type="InParanoid" id="E3K8M1"/>
<organism evidence="2 3">
    <name type="scientific">Puccinia graminis f. sp. tritici (strain CRL 75-36-700-3 / race SCCL)</name>
    <name type="common">Black stem rust fungus</name>
    <dbReference type="NCBI Taxonomy" id="418459"/>
    <lineage>
        <taxon>Eukaryota</taxon>
        <taxon>Fungi</taxon>
        <taxon>Dikarya</taxon>
        <taxon>Basidiomycota</taxon>
        <taxon>Pucciniomycotina</taxon>
        <taxon>Pucciniomycetes</taxon>
        <taxon>Pucciniales</taxon>
        <taxon>Pucciniaceae</taxon>
        <taxon>Puccinia</taxon>
    </lineage>
</organism>
<evidence type="ECO:0000256" key="1">
    <source>
        <dbReference type="SAM" id="MobiDB-lite"/>
    </source>
</evidence>
<dbReference type="EMBL" id="DS178276">
    <property type="protein sequence ID" value="EFP80772.2"/>
    <property type="molecule type" value="Genomic_DNA"/>
</dbReference>
<name>E3K8M1_PUCGT</name>
<evidence type="ECO:0000313" key="3">
    <source>
        <dbReference type="Proteomes" id="UP000008783"/>
    </source>
</evidence>
<dbReference type="Proteomes" id="UP000008783">
    <property type="component" value="Unassembled WGS sequence"/>
</dbReference>
<reference evidence="3" key="2">
    <citation type="journal article" date="2011" name="Proc. Natl. Acad. Sci. U.S.A.">
        <title>Obligate biotrophy features unraveled by the genomic analysis of rust fungi.</title>
        <authorList>
            <person name="Duplessis S."/>
            <person name="Cuomo C.A."/>
            <person name="Lin Y.-C."/>
            <person name="Aerts A."/>
            <person name="Tisserant E."/>
            <person name="Veneault-Fourrey C."/>
            <person name="Joly D.L."/>
            <person name="Hacquard S."/>
            <person name="Amselem J."/>
            <person name="Cantarel B.L."/>
            <person name="Chiu R."/>
            <person name="Coutinho P.M."/>
            <person name="Feau N."/>
            <person name="Field M."/>
            <person name="Frey P."/>
            <person name="Gelhaye E."/>
            <person name="Goldberg J."/>
            <person name="Grabherr M.G."/>
            <person name="Kodira C.D."/>
            <person name="Kohler A."/>
            <person name="Kuees U."/>
            <person name="Lindquist E.A."/>
            <person name="Lucas S.M."/>
            <person name="Mago R."/>
            <person name="Mauceli E."/>
            <person name="Morin E."/>
            <person name="Murat C."/>
            <person name="Pangilinan J.L."/>
            <person name="Park R."/>
            <person name="Pearson M."/>
            <person name="Quesneville H."/>
            <person name="Rouhier N."/>
            <person name="Sakthikumar S."/>
            <person name="Salamov A.A."/>
            <person name="Schmutz J."/>
            <person name="Selles B."/>
            <person name="Shapiro H."/>
            <person name="Tanguay P."/>
            <person name="Tuskan G.A."/>
            <person name="Henrissat B."/>
            <person name="Van de Peer Y."/>
            <person name="Rouze P."/>
            <person name="Ellis J.G."/>
            <person name="Dodds P.N."/>
            <person name="Schein J.E."/>
            <person name="Zhong S."/>
            <person name="Hamelin R.C."/>
            <person name="Grigoriev I.V."/>
            <person name="Szabo L.J."/>
            <person name="Martin F."/>
        </authorList>
    </citation>
    <scope>NUCLEOTIDE SEQUENCE [LARGE SCALE GENOMIC DNA]</scope>
    <source>
        <strain evidence="3">CRL 75-36-700-3 / race SCCL</strain>
    </source>
</reference>
<gene>
    <name evidence="2" type="ORF">PGTG_06728</name>
</gene>
<dbReference type="KEGG" id="pgr:PGTG_06728"/>
<feature type="compositionally biased region" description="Polar residues" evidence="1">
    <location>
        <begin position="34"/>
        <end position="63"/>
    </location>
</feature>
<evidence type="ECO:0008006" key="4">
    <source>
        <dbReference type="Google" id="ProtNLM"/>
    </source>
</evidence>
<feature type="compositionally biased region" description="Basic and acidic residues" evidence="1">
    <location>
        <begin position="263"/>
        <end position="279"/>
    </location>
</feature>
<proteinExistence type="predicted"/>
<dbReference type="OrthoDB" id="2498281at2759"/>
<dbReference type="RefSeq" id="XP_003325191.2">
    <property type="nucleotide sequence ID" value="XM_003325143.2"/>
</dbReference>
<reference key="1">
    <citation type="submission" date="2007-01" db="EMBL/GenBank/DDBJ databases">
        <title>The Genome Sequence of Puccinia graminis f. sp. tritici Strain CRL 75-36-700-3.</title>
        <authorList>
            <consortium name="The Broad Institute Genome Sequencing Platform"/>
            <person name="Birren B."/>
            <person name="Lander E."/>
            <person name="Galagan J."/>
            <person name="Nusbaum C."/>
            <person name="Devon K."/>
            <person name="Cuomo C."/>
            <person name="Jaffe D."/>
            <person name="Butler J."/>
            <person name="Alvarez P."/>
            <person name="Gnerre S."/>
            <person name="Grabherr M."/>
            <person name="Mauceli E."/>
            <person name="Brockman W."/>
            <person name="Young S."/>
            <person name="LaButti K."/>
            <person name="Sykes S."/>
            <person name="DeCaprio D."/>
            <person name="Crawford M."/>
            <person name="Koehrsen M."/>
            <person name="Engels R."/>
            <person name="Montgomery P."/>
            <person name="Pearson M."/>
            <person name="Howarth C."/>
            <person name="Larson L."/>
            <person name="White J."/>
            <person name="Zeng Q."/>
            <person name="Kodira C."/>
            <person name="Yandava C."/>
            <person name="Alvarado L."/>
            <person name="O'Leary S."/>
            <person name="Szabo L."/>
            <person name="Dean R."/>
            <person name="Schein J."/>
        </authorList>
    </citation>
    <scope>NUCLEOTIDE SEQUENCE</scope>
    <source>
        <strain>CRL 75-36-700-3</strain>
    </source>
</reference>
<keyword evidence="3" id="KW-1185">Reference proteome</keyword>
<dbReference type="AlphaFoldDB" id="E3K8M1"/>
<dbReference type="HOGENOM" id="CLU_045287_0_0_1"/>
<protein>
    <recommendedName>
        <fullName evidence="4">SAM domain-containing protein</fullName>
    </recommendedName>
</protein>
<sequence length="543" mass="61241">MDLPDFSDQLEKSETSEQFVDWLNEAFGFEPKTTDNPPSANPSTPTKGLAVTTVSPPSNQVNHQSRRLEESNSARRKDHVGSEQIKVSIEYRFYVLDTRPKPTPNTRVSNKRKAPPIEPEDKYIKITSDLGKVHIYWESSNTCLSDFKLAVIDTIAEKEGKRLGGHVRSQEEEGDILWYAIIPHGHMFVEKNKTTLEDDDIFEEFLAQAKGTRDGRKNTVNLLQRDPKVVAQVSTLTFLALETGPLALETDPDKKQALENLEKQDGGNEERTELNDHEPTAGASNSREIMNNIWMLRATHMPCERLTGSSELPVMICPSDSNRFIALTTDRLGLWARSMTKEEFLGISGRKREDAPDHLNHAVSDSAQPPGSRGTNQQFRSQSTEINPFPTTNHNHLATTTNFYPSQTSHFAMGPFFHPQMGWATQPWVWGPQQNIYQSHPVTPTAMAPNTLQTQTESVSSPACSEISVDINDYFHFCHVDPECEAVNKVLSEYGITHYSEFENFEAGELEALGVKKSNARSLVSRVQKFKQGLKKRHQQKKY</sequence>
<feature type="region of interest" description="Disordered" evidence="1">
    <location>
        <begin position="263"/>
        <end position="286"/>
    </location>
</feature>
<accession>E3K8M1</accession>
<dbReference type="GeneID" id="10539792"/>